<evidence type="ECO:0000256" key="7">
    <source>
        <dbReference type="ARBA" id="ARBA00023224"/>
    </source>
</evidence>
<feature type="transmembrane region" description="Helical" evidence="9">
    <location>
        <begin position="104"/>
        <end position="121"/>
    </location>
</feature>
<keyword evidence="6 8" id="KW-0675">Receptor</keyword>
<dbReference type="GO" id="GO:0016020">
    <property type="term" value="C:membrane"/>
    <property type="evidence" value="ECO:0007669"/>
    <property type="project" value="UniProtKB-SubCell"/>
</dbReference>
<comment type="subcellular location">
    <subcellularLocation>
        <location evidence="1">Membrane</location>
        <topology evidence="1">Multi-pass membrane protein</topology>
    </subcellularLocation>
</comment>
<feature type="transmembrane region" description="Helical" evidence="9">
    <location>
        <begin position="142"/>
        <end position="162"/>
    </location>
</feature>
<accession>A0A9X0D962</accession>
<evidence type="ECO:0000256" key="6">
    <source>
        <dbReference type="ARBA" id="ARBA00023170"/>
    </source>
</evidence>
<keyword evidence="12" id="KW-1185">Reference proteome</keyword>
<reference evidence="11" key="1">
    <citation type="submission" date="2023-01" db="EMBL/GenBank/DDBJ databases">
        <title>Genome assembly of the deep-sea coral Lophelia pertusa.</title>
        <authorList>
            <person name="Herrera S."/>
            <person name="Cordes E."/>
        </authorList>
    </citation>
    <scope>NUCLEOTIDE SEQUENCE</scope>
    <source>
        <strain evidence="11">USNM1676648</strain>
        <tissue evidence="11">Polyp</tissue>
    </source>
</reference>
<dbReference type="Pfam" id="PF00001">
    <property type="entry name" value="7tm_1"/>
    <property type="match status" value="1"/>
</dbReference>
<evidence type="ECO:0000256" key="2">
    <source>
        <dbReference type="ARBA" id="ARBA00022692"/>
    </source>
</evidence>
<dbReference type="SUPFAM" id="SSF81321">
    <property type="entry name" value="Family A G protein-coupled receptor-like"/>
    <property type="match status" value="1"/>
</dbReference>
<keyword evidence="7 8" id="KW-0807">Transducer</keyword>
<evidence type="ECO:0000313" key="12">
    <source>
        <dbReference type="Proteomes" id="UP001163046"/>
    </source>
</evidence>
<dbReference type="SMART" id="SM01381">
    <property type="entry name" value="7TM_GPCR_Srsx"/>
    <property type="match status" value="1"/>
</dbReference>
<evidence type="ECO:0000256" key="9">
    <source>
        <dbReference type="SAM" id="Phobius"/>
    </source>
</evidence>
<feature type="transmembrane region" description="Helical" evidence="9">
    <location>
        <begin position="62"/>
        <end position="84"/>
    </location>
</feature>
<dbReference type="OrthoDB" id="5989681at2759"/>
<dbReference type="PANTHER" id="PTHR24243">
    <property type="entry name" value="G-PROTEIN COUPLED RECEPTOR"/>
    <property type="match status" value="1"/>
</dbReference>
<dbReference type="PROSITE" id="PS50262">
    <property type="entry name" value="G_PROTEIN_RECEP_F1_2"/>
    <property type="match status" value="1"/>
</dbReference>
<feature type="transmembrane region" description="Helical" evidence="9">
    <location>
        <begin position="237"/>
        <end position="255"/>
    </location>
</feature>
<dbReference type="GO" id="GO:0004930">
    <property type="term" value="F:G protein-coupled receptor activity"/>
    <property type="evidence" value="ECO:0007669"/>
    <property type="project" value="UniProtKB-KW"/>
</dbReference>
<dbReference type="Gene3D" id="1.20.1070.10">
    <property type="entry name" value="Rhodopsin 7-helix transmembrane proteins"/>
    <property type="match status" value="1"/>
</dbReference>
<comment type="caution">
    <text evidence="11">The sequence shown here is derived from an EMBL/GenBank/DDBJ whole genome shotgun (WGS) entry which is preliminary data.</text>
</comment>
<gene>
    <name evidence="11" type="ORF">OS493_030904</name>
</gene>
<proteinExistence type="inferred from homology"/>
<evidence type="ECO:0000256" key="8">
    <source>
        <dbReference type="RuleBase" id="RU000688"/>
    </source>
</evidence>
<keyword evidence="4 8" id="KW-0297">G-protein coupled receptor</keyword>
<dbReference type="AlphaFoldDB" id="A0A9X0D962"/>
<feature type="transmembrane region" description="Helical" evidence="9">
    <location>
        <begin position="20"/>
        <end position="50"/>
    </location>
</feature>
<dbReference type="PROSITE" id="PS00237">
    <property type="entry name" value="G_PROTEIN_RECEP_F1_1"/>
    <property type="match status" value="1"/>
</dbReference>
<name>A0A9X0D962_9CNID</name>
<organism evidence="11 12">
    <name type="scientific">Desmophyllum pertusum</name>
    <dbReference type="NCBI Taxonomy" id="174260"/>
    <lineage>
        <taxon>Eukaryota</taxon>
        <taxon>Metazoa</taxon>
        <taxon>Cnidaria</taxon>
        <taxon>Anthozoa</taxon>
        <taxon>Hexacorallia</taxon>
        <taxon>Scleractinia</taxon>
        <taxon>Caryophylliina</taxon>
        <taxon>Caryophylliidae</taxon>
        <taxon>Desmophyllum</taxon>
    </lineage>
</organism>
<dbReference type="InterPro" id="IPR000276">
    <property type="entry name" value="GPCR_Rhodpsn"/>
</dbReference>
<dbReference type="InterPro" id="IPR017452">
    <property type="entry name" value="GPCR_Rhodpsn_7TM"/>
</dbReference>
<dbReference type="EMBL" id="MU825430">
    <property type="protein sequence ID" value="KAJ7389519.1"/>
    <property type="molecule type" value="Genomic_DNA"/>
</dbReference>
<feature type="transmembrane region" description="Helical" evidence="9">
    <location>
        <begin position="182"/>
        <end position="205"/>
    </location>
</feature>
<evidence type="ECO:0000256" key="4">
    <source>
        <dbReference type="ARBA" id="ARBA00023040"/>
    </source>
</evidence>
<dbReference type="PANTHER" id="PTHR24243:SF208">
    <property type="entry name" value="PYROKININ-1 RECEPTOR"/>
    <property type="match status" value="1"/>
</dbReference>
<evidence type="ECO:0000256" key="1">
    <source>
        <dbReference type="ARBA" id="ARBA00004141"/>
    </source>
</evidence>
<evidence type="ECO:0000256" key="3">
    <source>
        <dbReference type="ARBA" id="ARBA00022989"/>
    </source>
</evidence>
<sequence>MNFSADTTPVNSTTQSVRQVTVFGLVTFLLIAIVLLPIGIAGNLLVILVVKKKRYLHTKTNFLLANLAASDLMANILGYTVAAARAFPKPAMTFGRFICKINSYYPAASFCSILTLTVIALERYNAIVKPLSNGLKLKKRTLRYLITVIWILSIAAVTPLVYVDEYSMDYQCVRTWDTNSQITFWTCAIVIAICLPLMVIIYCYVRIIHTLYFGRQVIPMNIPVEVDAQEKKKVIKLSIIVTSVFIVSFTPFAIVRELEIRGPVANVVSVFALGFVLLSSLLNPFIYAFQSTNYRQAFKETILKR</sequence>
<evidence type="ECO:0000313" key="11">
    <source>
        <dbReference type="EMBL" id="KAJ7389519.1"/>
    </source>
</evidence>
<feature type="domain" description="G-protein coupled receptors family 1 profile" evidence="10">
    <location>
        <begin position="42"/>
        <end position="287"/>
    </location>
</feature>
<protein>
    <recommendedName>
        <fullName evidence="10">G-protein coupled receptors family 1 profile domain-containing protein</fullName>
    </recommendedName>
</protein>
<evidence type="ECO:0000256" key="5">
    <source>
        <dbReference type="ARBA" id="ARBA00023136"/>
    </source>
</evidence>
<keyword evidence="5 9" id="KW-0472">Membrane</keyword>
<keyword evidence="3 9" id="KW-1133">Transmembrane helix</keyword>
<feature type="transmembrane region" description="Helical" evidence="9">
    <location>
        <begin position="267"/>
        <end position="289"/>
    </location>
</feature>
<comment type="similarity">
    <text evidence="8">Belongs to the G-protein coupled receptor 1 family.</text>
</comment>
<keyword evidence="2 8" id="KW-0812">Transmembrane</keyword>
<evidence type="ECO:0000259" key="10">
    <source>
        <dbReference type="PROSITE" id="PS50262"/>
    </source>
</evidence>
<dbReference type="Proteomes" id="UP001163046">
    <property type="component" value="Unassembled WGS sequence"/>
</dbReference>
<dbReference type="PRINTS" id="PR00237">
    <property type="entry name" value="GPCRRHODOPSN"/>
</dbReference>